<evidence type="ECO:0000313" key="2">
    <source>
        <dbReference type="Proteomes" id="UP000218231"/>
    </source>
</evidence>
<keyword evidence="2" id="KW-1185">Reference proteome</keyword>
<dbReference type="AlphaFoldDB" id="A0A2A2KFR6"/>
<dbReference type="Proteomes" id="UP000218231">
    <property type="component" value="Unassembled WGS sequence"/>
</dbReference>
<sequence length="94" mass="10416">MECRNAPPFPLALLLHASLSLLLLLLASFFFQSKSLSFLVLLPLPLEFRKHLVVLQLLLEVGNDFVDFSDGLFVAGDGSVDVRFHLSVLKESCS</sequence>
<organism evidence="1 2">
    <name type="scientific">Diploscapter pachys</name>
    <dbReference type="NCBI Taxonomy" id="2018661"/>
    <lineage>
        <taxon>Eukaryota</taxon>
        <taxon>Metazoa</taxon>
        <taxon>Ecdysozoa</taxon>
        <taxon>Nematoda</taxon>
        <taxon>Chromadorea</taxon>
        <taxon>Rhabditida</taxon>
        <taxon>Rhabditina</taxon>
        <taxon>Rhabditomorpha</taxon>
        <taxon>Rhabditoidea</taxon>
        <taxon>Rhabditidae</taxon>
        <taxon>Diploscapter</taxon>
    </lineage>
</organism>
<comment type="caution">
    <text evidence="1">The sequence shown here is derived from an EMBL/GenBank/DDBJ whole genome shotgun (WGS) entry which is preliminary data.</text>
</comment>
<evidence type="ECO:0000313" key="1">
    <source>
        <dbReference type="EMBL" id="PAV72771.1"/>
    </source>
</evidence>
<protein>
    <submittedName>
        <fullName evidence="1">Uncharacterized protein</fullName>
    </submittedName>
</protein>
<accession>A0A2A2KFR6</accession>
<gene>
    <name evidence="1" type="ORF">WR25_15278</name>
</gene>
<reference evidence="1 2" key="1">
    <citation type="journal article" date="2017" name="Curr. Biol.">
        <title>Genome architecture and evolution of a unichromosomal asexual nematode.</title>
        <authorList>
            <person name="Fradin H."/>
            <person name="Zegar C."/>
            <person name="Gutwein M."/>
            <person name="Lucas J."/>
            <person name="Kovtun M."/>
            <person name="Corcoran D."/>
            <person name="Baugh L.R."/>
            <person name="Kiontke K."/>
            <person name="Gunsalus K."/>
            <person name="Fitch D.H."/>
            <person name="Piano F."/>
        </authorList>
    </citation>
    <scope>NUCLEOTIDE SEQUENCE [LARGE SCALE GENOMIC DNA]</scope>
    <source>
        <strain evidence="1">PF1309</strain>
    </source>
</reference>
<name>A0A2A2KFR6_9BILA</name>
<proteinExistence type="predicted"/>
<dbReference type="EMBL" id="LIAE01008700">
    <property type="protein sequence ID" value="PAV72771.1"/>
    <property type="molecule type" value="Genomic_DNA"/>
</dbReference>